<evidence type="ECO:0000313" key="2">
    <source>
        <dbReference type="Proteomes" id="UP001165063"/>
    </source>
</evidence>
<gene>
    <name evidence="1" type="ORF">Amon01_000981100</name>
</gene>
<organism evidence="1 2">
    <name type="scientific">Ambrosiozyma monospora</name>
    <name type="common">Yeast</name>
    <name type="synonym">Endomycopsis monosporus</name>
    <dbReference type="NCBI Taxonomy" id="43982"/>
    <lineage>
        <taxon>Eukaryota</taxon>
        <taxon>Fungi</taxon>
        <taxon>Dikarya</taxon>
        <taxon>Ascomycota</taxon>
        <taxon>Saccharomycotina</taxon>
        <taxon>Pichiomycetes</taxon>
        <taxon>Pichiales</taxon>
        <taxon>Pichiaceae</taxon>
        <taxon>Ambrosiozyma</taxon>
    </lineage>
</organism>
<comment type="caution">
    <text evidence="1">The sequence shown here is derived from an EMBL/GenBank/DDBJ whole genome shotgun (WGS) entry which is preliminary data.</text>
</comment>
<name>A0A9W6T7W5_AMBMO</name>
<protein>
    <submittedName>
        <fullName evidence="1">Unnamed protein product</fullName>
    </submittedName>
</protein>
<sequence>MLANLTVCPSPPLLQAHSSSRSMLANLTVCPSSPLLQAHFTSRLPVTTAASSSLYFKIVRHHRCFKLILVQDPSHAGQFDCLSVTTAASSSF</sequence>
<proteinExistence type="predicted"/>
<dbReference type="EMBL" id="BSXU01013382">
    <property type="protein sequence ID" value="GME79145.1"/>
    <property type="molecule type" value="Genomic_DNA"/>
</dbReference>
<dbReference type="AlphaFoldDB" id="A0A9W6T7W5"/>
<reference evidence="1" key="1">
    <citation type="submission" date="2023-04" db="EMBL/GenBank/DDBJ databases">
        <title>Ambrosiozyma monospora NBRC 1965.</title>
        <authorList>
            <person name="Ichikawa N."/>
            <person name="Sato H."/>
            <person name="Tonouchi N."/>
        </authorList>
    </citation>
    <scope>NUCLEOTIDE SEQUENCE</scope>
    <source>
        <strain evidence="1">NBRC 1965</strain>
    </source>
</reference>
<dbReference type="Proteomes" id="UP001165063">
    <property type="component" value="Unassembled WGS sequence"/>
</dbReference>
<evidence type="ECO:0000313" key="1">
    <source>
        <dbReference type="EMBL" id="GME79145.1"/>
    </source>
</evidence>
<keyword evidence="2" id="KW-1185">Reference proteome</keyword>
<accession>A0A9W6T7W5</accession>